<reference evidence="1" key="2">
    <citation type="journal article" date="2015" name="Data Brief">
        <title>Shoot transcriptome of the giant reed, Arundo donax.</title>
        <authorList>
            <person name="Barrero R.A."/>
            <person name="Guerrero F.D."/>
            <person name="Moolhuijzen P."/>
            <person name="Goolsby J.A."/>
            <person name="Tidwell J."/>
            <person name="Bellgard S.E."/>
            <person name="Bellgard M.I."/>
        </authorList>
    </citation>
    <scope>NUCLEOTIDE SEQUENCE</scope>
    <source>
        <tissue evidence="1">Shoot tissue taken approximately 20 cm above the soil surface</tissue>
    </source>
</reference>
<organism evidence="1">
    <name type="scientific">Arundo donax</name>
    <name type="common">Giant reed</name>
    <name type="synonym">Donax arundinaceus</name>
    <dbReference type="NCBI Taxonomy" id="35708"/>
    <lineage>
        <taxon>Eukaryota</taxon>
        <taxon>Viridiplantae</taxon>
        <taxon>Streptophyta</taxon>
        <taxon>Embryophyta</taxon>
        <taxon>Tracheophyta</taxon>
        <taxon>Spermatophyta</taxon>
        <taxon>Magnoliopsida</taxon>
        <taxon>Liliopsida</taxon>
        <taxon>Poales</taxon>
        <taxon>Poaceae</taxon>
        <taxon>PACMAD clade</taxon>
        <taxon>Arundinoideae</taxon>
        <taxon>Arundineae</taxon>
        <taxon>Arundo</taxon>
    </lineage>
</organism>
<evidence type="ECO:0000313" key="1">
    <source>
        <dbReference type="EMBL" id="JAE06445.1"/>
    </source>
</evidence>
<reference evidence="1" key="1">
    <citation type="submission" date="2014-09" db="EMBL/GenBank/DDBJ databases">
        <authorList>
            <person name="Magalhaes I.L.F."/>
            <person name="Oliveira U."/>
            <person name="Santos F.R."/>
            <person name="Vidigal T.H.D.A."/>
            <person name="Brescovit A.D."/>
            <person name="Santos A.J."/>
        </authorList>
    </citation>
    <scope>NUCLEOTIDE SEQUENCE</scope>
    <source>
        <tissue evidence="1">Shoot tissue taken approximately 20 cm above the soil surface</tissue>
    </source>
</reference>
<proteinExistence type="predicted"/>
<dbReference type="EMBL" id="GBRH01191451">
    <property type="protein sequence ID" value="JAE06445.1"/>
    <property type="molecule type" value="Transcribed_RNA"/>
</dbReference>
<accession>A0A0A9F080</accession>
<protein>
    <submittedName>
        <fullName evidence="1">Uncharacterized protein</fullName>
    </submittedName>
</protein>
<name>A0A0A9F080_ARUDO</name>
<sequence>MSLSTLGFLF</sequence>